<dbReference type="NCBIfam" id="TIGR00116">
    <property type="entry name" value="tsf"/>
    <property type="match status" value="1"/>
</dbReference>
<dbReference type="GO" id="GO:0003746">
    <property type="term" value="F:translation elongation factor activity"/>
    <property type="evidence" value="ECO:0007669"/>
    <property type="project" value="UniProtKB-UniRule"/>
</dbReference>
<comment type="function">
    <text evidence="5 6">Associates with the EF-Tu.GDP complex and induces the exchange of GDP to GTP. It remains bound to the aminoacyl-tRNA.EF-Tu.GTP complex up to the GTP hydrolysis stage on the ribosome.</text>
</comment>
<accession>A0A455TA12</accession>
<evidence type="ECO:0000256" key="7">
    <source>
        <dbReference type="RuleBase" id="RU000643"/>
    </source>
</evidence>
<comment type="subcellular location">
    <subcellularLocation>
        <location evidence="5 7">Cytoplasm</location>
    </subcellularLocation>
</comment>
<keyword evidence="3 5" id="KW-0251">Elongation factor</keyword>
<evidence type="ECO:0000313" key="9">
    <source>
        <dbReference type="EMBL" id="BBI01197.1"/>
    </source>
</evidence>
<dbReference type="RefSeq" id="WP_158344778.1">
    <property type="nucleotide sequence ID" value="NZ_AP019379.1"/>
</dbReference>
<dbReference type="Gene3D" id="1.10.8.10">
    <property type="entry name" value="DNA helicase RuvA subunit, C-terminal domain"/>
    <property type="match status" value="1"/>
</dbReference>
<evidence type="ECO:0000256" key="6">
    <source>
        <dbReference type="RuleBase" id="RU000642"/>
    </source>
</evidence>
<keyword evidence="4 5" id="KW-0648">Protein biosynthesis</keyword>
<evidence type="ECO:0000256" key="4">
    <source>
        <dbReference type="ARBA" id="ARBA00022917"/>
    </source>
</evidence>
<dbReference type="OrthoDB" id="9808348at2"/>
<evidence type="ECO:0000313" key="10">
    <source>
        <dbReference type="Proteomes" id="UP000317544"/>
    </source>
</evidence>
<evidence type="ECO:0000256" key="2">
    <source>
        <dbReference type="ARBA" id="ARBA00016956"/>
    </source>
</evidence>
<feature type="domain" description="Translation elongation factor EFTs/EF1B dimerisation" evidence="8">
    <location>
        <begin position="72"/>
        <end position="267"/>
    </location>
</feature>
<dbReference type="PANTHER" id="PTHR11741:SF0">
    <property type="entry name" value="ELONGATION FACTOR TS, MITOCHONDRIAL"/>
    <property type="match status" value="1"/>
</dbReference>
<dbReference type="SUPFAM" id="SSF46934">
    <property type="entry name" value="UBA-like"/>
    <property type="match status" value="1"/>
</dbReference>
<dbReference type="CDD" id="cd14275">
    <property type="entry name" value="UBA_EF-Ts"/>
    <property type="match status" value="1"/>
</dbReference>
<reference evidence="9 10" key="1">
    <citation type="journal article" date="2019" name="Proc. Natl. Acad. Sci. U.S.A.">
        <title>Exaggeration and cooption of innate immunity for social defense.</title>
        <authorList>
            <person name="Kutsukake M."/>
            <person name="Moriyama M."/>
            <person name="Shigenobu S."/>
            <person name="Meng X.-Y."/>
            <person name="Nikoh N."/>
            <person name="Noda C."/>
            <person name="Kobayashi S."/>
            <person name="Fukatsu T."/>
        </authorList>
    </citation>
    <scope>NUCLEOTIDE SEQUENCE [LARGE SCALE GENOMIC DNA]</scope>
    <source>
        <strain evidence="9 10">Nmo</strain>
    </source>
</reference>
<dbReference type="GO" id="GO:0005737">
    <property type="term" value="C:cytoplasm"/>
    <property type="evidence" value="ECO:0007669"/>
    <property type="project" value="UniProtKB-SubCell"/>
</dbReference>
<evidence type="ECO:0000259" key="8">
    <source>
        <dbReference type="Pfam" id="PF00889"/>
    </source>
</evidence>
<name>A0A455TA12_9GAMM</name>
<organism evidence="9 10">
    <name type="scientific">Buchnera aphidicola</name>
    <name type="common">Nipponaphis monzeni</name>
    <dbReference type="NCBI Taxonomy" id="2495405"/>
    <lineage>
        <taxon>Bacteria</taxon>
        <taxon>Pseudomonadati</taxon>
        <taxon>Pseudomonadota</taxon>
        <taxon>Gammaproteobacteria</taxon>
        <taxon>Enterobacterales</taxon>
        <taxon>Erwiniaceae</taxon>
        <taxon>Buchnera</taxon>
    </lineage>
</organism>
<dbReference type="PANTHER" id="PTHR11741">
    <property type="entry name" value="ELONGATION FACTOR TS"/>
    <property type="match status" value="1"/>
</dbReference>
<dbReference type="InterPro" id="IPR018101">
    <property type="entry name" value="Transl_elong_Ts_CS"/>
</dbReference>
<gene>
    <name evidence="5 9" type="primary">tsf</name>
    <name evidence="9" type="ORF">BUCNMO_182</name>
</gene>
<dbReference type="EMBL" id="AP019379">
    <property type="protein sequence ID" value="BBI01197.1"/>
    <property type="molecule type" value="Genomic_DNA"/>
</dbReference>
<feature type="region of interest" description="Involved in Mg(2+) ion dislocation from EF-Tu" evidence="5">
    <location>
        <begin position="81"/>
        <end position="84"/>
    </location>
</feature>
<dbReference type="InterPro" id="IPR001816">
    <property type="entry name" value="Transl_elong_EFTs/EF1B"/>
</dbReference>
<proteinExistence type="inferred from homology"/>
<dbReference type="PROSITE" id="PS01126">
    <property type="entry name" value="EF_TS_1"/>
    <property type="match status" value="1"/>
</dbReference>
<dbReference type="Proteomes" id="UP000317544">
    <property type="component" value="Chromosome"/>
</dbReference>
<dbReference type="InterPro" id="IPR014039">
    <property type="entry name" value="Transl_elong_EFTs/EF1B_dimer"/>
</dbReference>
<dbReference type="AlphaFoldDB" id="A0A455TA12"/>
<protein>
    <recommendedName>
        <fullName evidence="2 5">Elongation factor Ts</fullName>
        <shortName evidence="5">EF-Ts</shortName>
    </recommendedName>
</protein>
<evidence type="ECO:0000256" key="3">
    <source>
        <dbReference type="ARBA" id="ARBA00022768"/>
    </source>
</evidence>
<dbReference type="Gene3D" id="1.10.286.20">
    <property type="match status" value="1"/>
</dbReference>
<dbReference type="InterPro" id="IPR036402">
    <property type="entry name" value="EF-Ts_dimer_sf"/>
</dbReference>
<keyword evidence="5" id="KW-0963">Cytoplasm</keyword>
<sequence>MTDKINILKIRELRKRTGVGIVECKEALIRSQGNIEQSIDYLRTLGYAKVLKRIHCEMLHGSIFIHINDNKGVMLELNCETDFVANSKEFITFGQQVLSIAALNSIKEIDELRNICKNEIINFMNKVNENVCIRRLFFLENKNFISYLHGTRIGVFVIADNIMSDNRSVIKKIAMHIAFSKPEFLTIEEIPSKIINREYSIQSDIVTKMNKPKIVFDKIIQGKMNRFKEEITLLEQFFVMEPKKRIKQVLQENNLVLSFFKRFEVGELL</sequence>
<evidence type="ECO:0000256" key="5">
    <source>
        <dbReference type="HAMAP-Rule" id="MF_00050"/>
    </source>
</evidence>
<dbReference type="InterPro" id="IPR009060">
    <property type="entry name" value="UBA-like_sf"/>
</dbReference>
<dbReference type="Pfam" id="PF00889">
    <property type="entry name" value="EF_TS"/>
    <property type="match status" value="1"/>
</dbReference>
<dbReference type="Gene3D" id="3.30.479.20">
    <property type="entry name" value="Elongation factor Ts, dimerisation domain"/>
    <property type="match status" value="2"/>
</dbReference>
<keyword evidence="10" id="KW-1185">Reference proteome</keyword>
<dbReference type="PROSITE" id="PS01127">
    <property type="entry name" value="EF_TS_2"/>
    <property type="match status" value="1"/>
</dbReference>
<comment type="similarity">
    <text evidence="1 5 6">Belongs to the EF-Ts family.</text>
</comment>
<evidence type="ECO:0000256" key="1">
    <source>
        <dbReference type="ARBA" id="ARBA00005532"/>
    </source>
</evidence>
<dbReference type="SUPFAM" id="SSF54713">
    <property type="entry name" value="Elongation factor Ts (EF-Ts), dimerisation domain"/>
    <property type="match status" value="1"/>
</dbReference>
<dbReference type="HAMAP" id="MF_00050">
    <property type="entry name" value="EF_Ts"/>
    <property type="match status" value="1"/>
</dbReference>